<gene>
    <name evidence="2" type="ORF">C6571_18890</name>
</gene>
<proteinExistence type="predicted"/>
<dbReference type="EMBL" id="CP027670">
    <property type="protein sequence ID" value="AVO43491.1"/>
    <property type="molecule type" value="Genomic_DNA"/>
</dbReference>
<protein>
    <submittedName>
        <fullName evidence="2">Uncharacterized protein</fullName>
    </submittedName>
</protein>
<feature type="transmembrane region" description="Helical" evidence="1">
    <location>
        <begin position="31"/>
        <end position="52"/>
    </location>
</feature>
<dbReference type="KEGG" id="simp:C6571_18890"/>
<evidence type="ECO:0000313" key="2">
    <source>
        <dbReference type="EMBL" id="AVO43491.1"/>
    </source>
</evidence>
<organism evidence="2 3">
    <name type="scientific">Simplicispira suum</name>
    <dbReference type="NCBI Taxonomy" id="2109915"/>
    <lineage>
        <taxon>Bacteria</taxon>
        <taxon>Pseudomonadati</taxon>
        <taxon>Pseudomonadota</taxon>
        <taxon>Betaproteobacteria</taxon>
        <taxon>Burkholderiales</taxon>
        <taxon>Comamonadaceae</taxon>
        <taxon>Simplicispira</taxon>
    </lineage>
</organism>
<keyword evidence="1" id="KW-1133">Transmembrane helix</keyword>
<dbReference type="AlphaFoldDB" id="A0A2S0N693"/>
<sequence length="82" mass="8942">MLRQRMRGALGDFKDALARPTLKQKEAYGRLAHTLCVACCVGAITVLFGAAFSFWTTLLYVCSLMIWGLVLFVAGAILSKGE</sequence>
<name>A0A2S0N693_9BURK</name>
<geneLocation type="plasmid" evidence="2 3">
    <name>unnamed1</name>
</geneLocation>
<dbReference type="Proteomes" id="UP000239326">
    <property type="component" value="Plasmid unnamed1"/>
</dbReference>
<keyword evidence="1" id="KW-0472">Membrane</keyword>
<keyword evidence="2" id="KW-0614">Plasmid</keyword>
<keyword evidence="3" id="KW-1185">Reference proteome</keyword>
<evidence type="ECO:0000313" key="3">
    <source>
        <dbReference type="Proteomes" id="UP000239326"/>
    </source>
</evidence>
<feature type="transmembrane region" description="Helical" evidence="1">
    <location>
        <begin position="58"/>
        <end position="78"/>
    </location>
</feature>
<accession>A0A2S0N693</accession>
<reference evidence="2 3" key="1">
    <citation type="submission" date="2018-03" db="EMBL/GenBank/DDBJ databases">
        <title>Genome sequencing of Simplicispira sp.</title>
        <authorList>
            <person name="Kim S.-J."/>
            <person name="Heo J."/>
            <person name="Kwon S.-W."/>
        </authorList>
    </citation>
    <scope>NUCLEOTIDE SEQUENCE [LARGE SCALE GENOMIC DNA]</scope>
    <source>
        <strain evidence="2 3">SC1-8</strain>
        <plasmid evidence="2 3">unnamed1</plasmid>
    </source>
</reference>
<evidence type="ECO:0000256" key="1">
    <source>
        <dbReference type="SAM" id="Phobius"/>
    </source>
</evidence>
<keyword evidence="1" id="KW-0812">Transmembrane</keyword>